<feature type="transmembrane region" description="Helical" evidence="1">
    <location>
        <begin position="147"/>
        <end position="165"/>
    </location>
</feature>
<feature type="transmembrane region" description="Helical" evidence="1">
    <location>
        <begin position="12"/>
        <end position="32"/>
    </location>
</feature>
<evidence type="ECO:0000313" key="2">
    <source>
        <dbReference type="EMBL" id="GAW82954.1"/>
    </source>
</evidence>
<keyword evidence="3" id="KW-1185">Reference proteome</keyword>
<sequence>METFNIRNSVHIDLLEPLITISVVFICLYMIISTENPAYYLIRSFFFKSKIFFWEIKDIFTNINFFALTFSSFFFVSYHISQVLSHKNIKPLFCVNYDYYDRILNYNLKDVNIKFMFQNGISENYFINFLHSFKFFFNIYFLNDTSFLNTVFTFFFVFILLSLYAKQVNRAVFIITTLGNAIISGFVLVFFLKKVLNVEYNQCGEEIFSFLFLIFFYISNPYLSVFQYNDRSLHPYHGTELRLYIHLLFFVRYVIYNGEFYEIKALVSVLIYFTMFLRQIMDSFEVQTFMKILWLVAYYLVNNYIPFAFSGNFTLSKIFDSNIGDVLRNEFKNNFSLYHFNIISRIPFNYLISKLSFFWIPYILLTKDNKNLKYVIMLLIIINLIATCTYLTNNTFPGIPLNMLLLYSLSKIGI</sequence>
<feature type="transmembrane region" description="Helical" evidence="1">
    <location>
        <begin position="172"/>
        <end position="192"/>
    </location>
</feature>
<name>A0A1Y1JSL9_PLAGO</name>
<evidence type="ECO:0000313" key="3">
    <source>
        <dbReference type="Proteomes" id="UP000195521"/>
    </source>
</evidence>
<dbReference type="AlphaFoldDB" id="A0A1Y1JSL9"/>
<keyword evidence="1" id="KW-0812">Transmembrane</keyword>
<organism evidence="2 3">
    <name type="scientific">Plasmodium gonderi</name>
    <dbReference type="NCBI Taxonomy" id="77519"/>
    <lineage>
        <taxon>Eukaryota</taxon>
        <taxon>Sar</taxon>
        <taxon>Alveolata</taxon>
        <taxon>Apicomplexa</taxon>
        <taxon>Aconoidasida</taxon>
        <taxon>Haemosporida</taxon>
        <taxon>Plasmodiidae</taxon>
        <taxon>Plasmodium</taxon>
        <taxon>Plasmodium (Plasmodium)</taxon>
    </lineage>
</organism>
<feature type="transmembrane region" description="Helical" evidence="1">
    <location>
        <begin position="292"/>
        <end position="309"/>
    </location>
</feature>
<dbReference type="OMA" id="YHGTELR"/>
<feature type="transmembrane region" description="Helical" evidence="1">
    <location>
        <begin position="207"/>
        <end position="229"/>
    </location>
</feature>
<reference evidence="3" key="1">
    <citation type="submission" date="2017-04" db="EMBL/GenBank/DDBJ databases">
        <title>Plasmodium gonderi genome.</title>
        <authorList>
            <person name="Arisue N."/>
            <person name="Honma H."/>
            <person name="Kawai S."/>
            <person name="Tougan T."/>
            <person name="Tanabe K."/>
            <person name="Horii T."/>
        </authorList>
    </citation>
    <scope>NUCLEOTIDE SEQUENCE [LARGE SCALE GENOMIC DNA]</scope>
    <source>
        <strain evidence="3">ATCC 30045</strain>
    </source>
</reference>
<protein>
    <submittedName>
        <fullName evidence="2">Uncharacterized protein</fullName>
    </submittedName>
</protein>
<gene>
    <name evidence="2" type="ORF">PGO_132260</name>
</gene>
<feature type="transmembrane region" description="Helical" evidence="1">
    <location>
        <begin position="346"/>
        <end position="365"/>
    </location>
</feature>
<dbReference type="RefSeq" id="XP_028545543.1">
    <property type="nucleotide sequence ID" value="XM_028689742.1"/>
</dbReference>
<accession>A0A1Y1JSL9</accession>
<keyword evidence="1" id="KW-0472">Membrane</keyword>
<keyword evidence="1" id="KW-1133">Transmembrane helix</keyword>
<evidence type="ECO:0000256" key="1">
    <source>
        <dbReference type="SAM" id="Phobius"/>
    </source>
</evidence>
<feature type="transmembrane region" description="Helical" evidence="1">
    <location>
        <begin position="59"/>
        <end position="80"/>
    </location>
</feature>
<dbReference type="EMBL" id="BDQF01000014">
    <property type="protein sequence ID" value="GAW82954.1"/>
    <property type="molecule type" value="Genomic_DNA"/>
</dbReference>
<feature type="transmembrane region" description="Helical" evidence="1">
    <location>
        <begin position="263"/>
        <end position="280"/>
    </location>
</feature>
<comment type="caution">
    <text evidence="2">The sequence shown here is derived from an EMBL/GenBank/DDBJ whole genome shotgun (WGS) entry which is preliminary data.</text>
</comment>
<feature type="transmembrane region" description="Helical" evidence="1">
    <location>
        <begin position="372"/>
        <end position="392"/>
    </location>
</feature>
<dbReference type="GeneID" id="39749692"/>
<proteinExistence type="predicted"/>
<dbReference type="Proteomes" id="UP000195521">
    <property type="component" value="Unassembled WGS sequence"/>
</dbReference>
<dbReference type="OrthoDB" id="391665at2759"/>